<protein>
    <submittedName>
        <fullName evidence="1">Uncharacterized protein</fullName>
    </submittedName>
</protein>
<dbReference type="EMBL" id="JACJTU010000058">
    <property type="protein sequence ID" value="MBD2738773.1"/>
    <property type="molecule type" value="Genomic_DNA"/>
</dbReference>
<organism evidence="1 2">
    <name type="scientific">Nostoc paludosum FACHB-159</name>
    <dbReference type="NCBI Taxonomy" id="2692908"/>
    <lineage>
        <taxon>Bacteria</taxon>
        <taxon>Bacillati</taxon>
        <taxon>Cyanobacteriota</taxon>
        <taxon>Cyanophyceae</taxon>
        <taxon>Nostocales</taxon>
        <taxon>Nostocaceae</taxon>
        <taxon>Nostoc</taxon>
    </lineage>
</organism>
<name>A0ABR8KL19_9NOSO</name>
<proteinExistence type="predicted"/>
<evidence type="ECO:0000313" key="2">
    <source>
        <dbReference type="Proteomes" id="UP000637383"/>
    </source>
</evidence>
<comment type="caution">
    <text evidence="1">The sequence shown here is derived from an EMBL/GenBank/DDBJ whole genome shotgun (WGS) entry which is preliminary data.</text>
</comment>
<accession>A0ABR8KL19</accession>
<sequence>MAYGTLIEQALPVDEQSVAQQELNDLLATQCETVAPAKDPLTHRDRQIIATIINSTPDQIKTIWIEGGITVWVQLKGGGRLPFDRTWFAARVAQVKPTIAEPETPRQRNERLSDELEQACRKYGLSHGEIDWLLFSTKIFQEGRLVGFVGCNGEGWYSRPRLYGRNQMAQTADSAIGYLGVRPLAAA</sequence>
<gene>
    <name evidence="1" type="ORF">H6H03_33725</name>
</gene>
<reference evidence="1 2" key="1">
    <citation type="journal article" date="2020" name="ISME J.">
        <title>Comparative genomics reveals insights into cyanobacterial evolution and habitat adaptation.</title>
        <authorList>
            <person name="Chen M.Y."/>
            <person name="Teng W.K."/>
            <person name="Zhao L."/>
            <person name="Hu C.X."/>
            <person name="Zhou Y.K."/>
            <person name="Han B.P."/>
            <person name="Song L.R."/>
            <person name="Shu W.S."/>
        </authorList>
    </citation>
    <scope>NUCLEOTIDE SEQUENCE [LARGE SCALE GENOMIC DNA]</scope>
    <source>
        <strain evidence="1 2">FACHB-159</strain>
    </source>
</reference>
<evidence type="ECO:0000313" key="1">
    <source>
        <dbReference type="EMBL" id="MBD2738773.1"/>
    </source>
</evidence>
<keyword evidence="2" id="KW-1185">Reference proteome</keyword>
<dbReference type="Proteomes" id="UP000637383">
    <property type="component" value="Unassembled WGS sequence"/>
</dbReference>